<feature type="binding site" evidence="10">
    <location>
        <position position="209"/>
    </location>
    <ligand>
        <name>ATP</name>
        <dbReference type="ChEBI" id="CHEBI:30616"/>
    </ligand>
</feature>
<accession>A0AAN9PZQ9</accession>
<dbReference type="Gene3D" id="3.30.470.20">
    <property type="entry name" value="ATP-grasp fold, B domain"/>
    <property type="match status" value="1"/>
</dbReference>
<proteinExistence type="inferred from homology"/>
<feature type="binding site" evidence="10">
    <location>
        <begin position="183"/>
        <end position="194"/>
    </location>
    <ligand>
        <name>ATP</name>
        <dbReference type="ChEBI" id="CHEBI:30616"/>
    </ligand>
</feature>
<dbReference type="EC" id="2.7.1.134" evidence="9"/>
<dbReference type="PANTHER" id="PTHR14217">
    <property type="entry name" value="INOSITOL-TETRAKISPHOSPHATE 1-KINASE"/>
    <property type="match status" value="1"/>
</dbReference>
<feature type="binding site" evidence="11">
    <location>
        <position position="286"/>
    </location>
    <ligand>
        <name>Mg(2+)</name>
        <dbReference type="ChEBI" id="CHEBI:18420"/>
        <label>2</label>
    </ligand>
</feature>
<comment type="similarity">
    <text evidence="1 9">Belongs to the ITPK1 family.</text>
</comment>
<comment type="caution">
    <text evidence="13">The sequence shown here is derived from an EMBL/GenBank/DDBJ whole genome shotgun (WGS) entry which is preliminary data.</text>
</comment>
<feature type="domain" description="ATP-grasp" evidence="12">
    <location>
        <begin position="113"/>
        <end position="317"/>
    </location>
</feature>
<dbReference type="SUPFAM" id="SSF56059">
    <property type="entry name" value="Glutathione synthetase ATP-binding domain-like"/>
    <property type="match status" value="1"/>
</dbReference>
<dbReference type="GO" id="GO:0052726">
    <property type="term" value="F:inositol-1,3,4-trisphosphate 5-kinase activity"/>
    <property type="evidence" value="ECO:0007669"/>
    <property type="project" value="InterPro"/>
</dbReference>
<dbReference type="Proteomes" id="UP001359559">
    <property type="component" value="Unassembled WGS sequence"/>
</dbReference>
<dbReference type="AlphaFoldDB" id="A0AAN9PZQ9"/>
<feature type="binding site" evidence="11">
    <location>
        <position position="288"/>
    </location>
    <ligand>
        <name>Mg(2+)</name>
        <dbReference type="ChEBI" id="CHEBI:18420"/>
        <label>2</label>
    </ligand>
</feature>
<evidence type="ECO:0000256" key="8">
    <source>
        <dbReference type="ARBA" id="ARBA00022842"/>
    </source>
</evidence>
<dbReference type="Pfam" id="PF05770">
    <property type="entry name" value="Ins134_P3_kin"/>
    <property type="match status" value="1"/>
</dbReference>
<feature type="binding site" evidence="10">
    <location>
        <position position="162"/>
    </location>
    <ligand>
        <name>1D-myo-inositol 1,3,4-trisphosphate</name>
        <dbReference type="ChEBI" id="CHEBI:58414"/>
    </ligand>
</feature>
<comment type="subunit">
    <text evidence="2 9">Monomer.</text>
</comment>
<dbReference type="GO" id="GO:0052725">
    <property type="term" value="F:inositol-1,3,4-trisphosphate 6-kinase activity"/>
    <property type="evidence" value="ECO:0007669"/>
    <property type="project" value="InterPro"/>
</dbReference>
<evidence type="ECO:0000256" key="10">
    <source>
        <dbReference type="PIRSR" id="PIRSR038186-1"/>
    </source>
</evidence>
<evidence type="ECO:0000259" key="12">
    <source>
        <dbReference type="PROSITE" id="PS50975"/>
    </source>
</evidence>
<dbReference type="InterPro" id="IPR041429">
    <property type="entry name" value="ITPK1_N"/>
</dbReference>
<evidence type="ECO:0000256" key="6">
    <source>
        <dbReference type="ARBA" id="ARBA00022777"/>
    </source>
</evidence>
<evidence type="ECO:0000256" key="7">
    <source>
        <dbReference type="ARBA" id="ARBA00022840"/>
    </source>
</evidence>
<dbReference type="PIRSF" id="PIRSF038186">
    <property type="entry name" value="ITPK"/>
    <property type="match status" value="1"/>
</dbReference>
<comment type="cofactor">
    <cofactor evidence="9 11">
        <name>Mg(2+)</name>
        <dbReference type="ChEBI" id="CHEBI:18420"/>
    </cofactor>
    <text evidence="9 11">Binds 2 magnesium ions per subunit.</text>
</comment>
<feature type="binding site" evidence="10">
    <location>
        <position position="66"/>
    </location>
    <ligand>
        <name>1D-myo-inositol 1,3,4-trisphosphate</name>
        <dbReference type="ChEBI" id="CHEBI:58414"/>
    </ligand>
</feature>
<evidence type="ECO:0000313" key="14">
    <source>
        <dbReference type="Proteomes" id="UP001359559"/>
    </source>
</evidence>
<evidence type="ECO:0000256" key="9">
    <source>
        <dbReference type="PIRNR" id="PIRNR038186"/>
    </source>
</evidence>
<dbReference type="InterPro" id="IPR040464">
    <property type="entry name" value="InsP(3)kin_ATP-grasp"/>
</dbReference>
<keyword evidence="8 9" id="KW-0460">Magnesium</keyword>
<dbReference type="GO" id="GO:0047325">
    <property type="term" value="F:inositol-3,4,5,6-tetrakisphosphate 1-kinase activity"/>
    <property type="evidence" value="ECO:0007669"/>
    <property type="project" value="UniProtKB-EC"/>
</dbReference>
<dbReference type="PANTHER" id="PTHR14217:SF40">
    <property type="entry name" value="INOSITOL-TETRAKISPHOSPHATE 1-KINASE 2"/>
    <property type="match status" value="1"/>
</dbReference>
<sequence length="317" mass="35625">MPELVAEEQPQIQRYRIGYAMPPKKLKDFLGTTLLDYTKQRGIDLIQIDLTKPLAQQGPFHCVLHKLYSQEWAQLNLDQYTSQNPHGPVFDPPHLVERLHNRSSMLDAITNFKATSENVTVSIPNQVVIDVNDVNAIDQLSSTLRFPVIAKPLIVDGTMHSHELCLVFDREGLKTLSPPVVLQEFVNHGGVVFKVYVAGEHVTCVKRRSLPDVTEEKAKTLKGTVPFSLISNVSVQDEKDIEKAETPPESLITELARALREGTGLNLFNVDVIRDGGDCGRYYVIDVNYFPGYSKLPSYESFVTDFLLDCVQNKTTK</sequence>
<feature type="binding site" evidence="10">
    <location>
        <position position="288"/>
    </location>
    <ligand>
        <name>1D-myo-inositol 1,3,4-trisphosphate</name>
        <dbReference type="ChEBI" id="CHEBI:58414"/>
    </ligand>
</feature>
<keyword evidence="5 9" id="KW-0547">Nucleotide-binding</keyword>
<feature type="binding site" evidence="11">
    <location>
        <position position="286"/>
    </location>
    <ligand>
        <name>Mg(2+)</name>
        <dbReference type="ChEBI" id="CHEBI:18420"/>
        <label>1</label>
    </ligand>
</feature>
<evidence type="ECO:0000256" key="2">
    <source>
        <dbReference type="ARBA" id="ARBA00011245"/>
    </source>
</evidence>
<evidence type="ECO:0000256" key="11">
    <source>
        <dbReference type="PIRSR" id="PIRSR038186-2"/>
    </source>
</evidence>
<dbReference type="InterPro" id="IPR008656">
    <property type="entry name" value="Inositol_tetrakis-P_1-kinase"/>
</dbReference>
<evidence type="ECO:0000256" key="4">
    <source>
        <dbReference type="ARBA" id="ARBA00022723"/>
    </source>
</evidence>
<organism evidence="13 14">
    <name type="scientific">Clitoria ternatea</name>
    <name type="common">Butterfly pea</name>
    <dbReference type="NCBI Taxonomy" id="43366"/>
    <lineage>
        <taxon>Eukaryota</taxon>
        <taxon>Viridiplantae</taxon>
        <taxon>Streptophyta</taxon>
        <taxon>Embryophyta</taxon>
        <taxon>Tracheophyta</taxon>
        <taxon>Spermatophyta</taxon>
        <taxon>Magnoliopsida</taxon>
        <taxon>eudicotyledons</taxon>
        <taxon>Gunneridae</taxon>
        <taxon>Pentapetalae</taxon>
        <taxon>rosids</taxon>
        <taxon>fabids</taxon>
        <taxon>Fabales</taxon>
        <taxon>Fabaceae</taxon>
        <taxon>Papilionoideae</taxon>
        <taxon>50 kb inversion clade</taxon>
        <taxon>NPAAA clade</taxon>
        <taxon>indigoferoid/millettioid clade</taxon>
        <taxon>Phaseoleae</taxon>
        <taxon>Clitoria</taxon>
    </lineage>
</organism>
<evidence type="ECO:0000256" key="3">
    <source>
        <dbReference type="ARBA" id="ARBA00022679"/>
    </source>
</evidence>
<dbReference type="GO" id="GO:0005524">
    <property type="term" value="F:ATP binding"/>
    <property type="evidence" value="ECO:0007669"/>
    <property type="project" value="UniProtKB-UniRule"/>
</dbReference>
<dbReference type="EMBL" id="JAYKXN010000001">
    <property type="protein sequence ID" value="KAK7317211.1"/>
    <property type="molecule type" value="Genomic_DNA"/>
</dbReference>
<keyword evidence="4 9" id="KW-0479">Metal-binding</keyword>
<dbReference type="InterPro" id="IPR011761">
    <property type="entry name" value="ATP-grasp"/>
</dbReference>
<dbReference type="Pfam" id="PF17927">
    <property type="entry name" value="Ins134_P3_kin_N"/>
    <property type="match status" value="1"/>
</dbReference>
<feature type="binding site" evidence="10">
    <location>
        <position position="25"/>
    </location>
    <ligand>
        <name>1D-myo-inositol 1,3,4-trisphosphate</name>
        <dbReference type="ChEBI" id="CHEBI:58414"/>
    </ligand>
</feature>
<feature type="binding site" evidence="10">
    <location>
        <position position="151"/>
    </location>
    <ligand>
        <name>ATP</name>
        <dbReference type="ChEBI" id="CHEBI:30616"/>
    </ligand>
</feature>
<dbReference type="GO" id="GO:0000287">
    <property type="term" value="F:magnesium ion binding"/>
    <property type="evidence" value="ECO:0007669"/>
    <property type="project" value="InterPro"/>
</dbReference>
<gene>
    <name evidence="13" type="ORF">RJT34_01242</name>
</gene>
<dbReference type="PROSITE" id="PS50975">
    <property type="entry name" value="ATP_GRASP"/>
    <property type="match status" value="1"/>
</dbReference>
<keyword evidence="7 9" id="KW-0067">ATP-binding</keyword>
<evidence type="ECO:0000313" key="13">
    <source>
        <dbReference type="EMBL" id="KAK7317211.1"/>
    </source>
</evidence>
<reference evidence="13 14" key="1">
    <citation type="submission" date="2024-01" db="EMBL/GenBank/DDBJ databases">
        <title>The genomes of 5 underutilized Papilionoideae crops provide insights into root nodulation and disease resistance.</title>
        <authorList>
            <person name="Yuan L."/>
        </authorList>
    </citation>
    <scope>NUCLEOTIDE SEQUENCE [LARGE SCALE GENOMIC DNA]</scope>
    <source>
        <strain evidence="13">LY-2023</strain>
        <tissue evidence="13">Leaf</tissue>
    </source>
</reference>
<feature type="binding site" evidence="10">
    <location>
        <position position="102"/>
    </location>
    <ligand>
        <name>ATP</name>
        <dbReference type="ChEBI" id="CHEBI:30616"/>
    </ligand>
</feature>
<evidence type="ECO:0000256" key="1">
    <source>
        <dbReference type="ARBA" id="ARBA00009601"/>
    </source>
</evidence>
<feature type="binding site" evidence="11">
    <location>
        <position position="271"/>
    </location>
    <ligand>
        <name>Mg(2+)</name>
        <dbReference type="ChEBI" id="CHEBI:18420"/>
        <label>1</label>
    </ligand>
</feature>
<evidence type="ECO:0000256" key="5">
    <source>
        <dbReference type="ARBA" id="ARBA00022741"/>
    </source>
</evidence>
<feature type="binding site" evidence="10">
    <location>
        <position position="292"/>
    </location>
    <ligand>
        <name>1D-myo-inositol 1,3,4-trisphosphate</name>
        <dbReference type="ChEBI" id="CHEBI:58414"/>
    </ligand>
</feature>
<comment type="function">
    <text evidence="9">Kinase that can phosphorylate various inositol polyphosphate such as Ins(3,4,5,6)P4 or Ins(1,3,4)P3.</text>
</comment>
<protein>
    <recommendedName>
        <fullName evidence="9">Inositol-tetrakisphosphate 1-kinase</fullName>
        <ecNumber evidence="9">2.7.1.134</ecNumber>
    </recommendedName>
</protein>
<keyword evidence="14" id="KW-1185">Reference proteome</keyword>
<keyword evidence="6 9" id="KW-0418">Kinase</keyword>
<name>A0AAN9PZQ9_CLITE</name>
<comment type="catalytic activity">
    <reaction evidence="9">
        <text>1D-myo-inositol 3,4,5,6-tetrakisphosphate + ATP = 1D-myo-inositol 1,3,4,5,6-pentakisphosphate + ADP + H(+)</text>
        <dbReference type="Rhea" id="RHEA:12452"/>
        <dbReference type="ChEBI" id="CHEBI:15378"/>
        <dbReference type="ChEBI" id="CHEBI:30616"/>
        <dbReference type="ChEBI" id="CHEBI:57539"/>
        <dbReference type="ChEBI" id="CHEBI:57733"/>
        <dbReference type="ChEBI" id="CHEBI:456216"/>
        <dbReference type="EC" id="2.7.1.134"/>
    </reaction>
</comment>
<keyword evidence="3 9" id="KW-0808">Transferase</keyword>
<dbReference type="GO" id="GO:0032957">
    <property type="term" value="P:inositol trisphosphate metabolic process"/>
    <property type="evidence" value="ECO:0007669"/>
    <property type="project" value="InterPro"/>
</dbReference>
<feature type="binding site" evidence="10">
    <location>
        <position position="194"/>
    </location>
    <ligand>
        <name>ATP</name>
        <dbReference type="ChEBI" id="CHEBI:30616"/>
    </ligand>
</feature>
<dbReference type="GO" id="GO:0005737">
    <property type="term" value="C:cytoplasm"/>
    <property type="evidence" value="ECO:0007669"/>
    <property type="project" value="TreeGrafter"/>
</dbReference>